<dbReference type="KEGG" id="cap:CLDAP_26800"/>
<dbReference type="InterPro" id="IPR024775">
    <property type="entry name" value="DinB-like"/>
</dbReference>
<evidence type="ECO:0000313" key="2">
    <source>
        <dbReference type="EMBL" id="BAM00720.1"/>
    </source>
</evidence>
<dbReference type="InterPro" id="IPR034660">
    <property type="entry name" value="DinB/YfiT-like"/>
</dbReference>
<dbReference type="RefSeq" id="WP_014433949.1">
    <property type="nucleotide sequence ID" value="NC_017079.1"/>
</dbReference>
<dbReference type="EMBL" id="AP012337">
    <property type="protein sequence ID" value="BAM00720.1"/>
    <property type="molecule type" value="Genomic_DNA"/>
</dbReference>
<feature type="domain" description="DinB-like" evidence="1">
    <location>
        <begin position="14"/>
        <end position="146"/>
    </location>
</feature>
<dbReference type="Gene3D" id="1.20.120.450">
    <property type="entry name" value="dinb family like domain"/>
    <property type="match status" value="1"/>
</dbReference>
<dbReference type="SUPFAM" id="SSF109854">
    <property type="entry name" value="DinB/YfiT-like putative metalloenzymes"/>
    <property type="match status" value="1"/>
</dbReference>
<dbReference type="PATRIC" id="fig|926550.5.peg.2914"/>
<protein>
    <recommendedName>
        <fullName evidence="1">DinB-like domain-containing protein</fullName>
    </recommendedName>
</protein>
<accession>I0I632</accession>
<dbReference type="HOGENOM" id="CLU_105789_3_0_0"/>
<dbReference type="OrthoDB" id="2374795at2"/>
<reference evidence="2 3" key="1">
    <citation type="submission" date="2012-02" db="EMBL/GenBank/DDBJ databases">
        <title>Complete genome sequence of Caldilinea aerophila DSM 14535 (= NBRC 102666).</title>
        <authorList>
            <person name="Oguchi A."/>
            <person name="Hosoyama A."/>
            <person name="Sekine M."/>
            <person name="Fukai R."/>
            <person name="Kato Y."/>
            <person name="Nakamura S."/>
            <person name="Hanada S."/>
            <person name="Yamazaki S."/>
            <person name="Fujita N."/>
        </authorList>
    </citation>
    <scope>NUCLEOTIDE SEQUENCE [LARGE SCALE GENOMIC DNA]</scope>
    <source>
        <strain evidence="3">DSM 14535 / JCM 11387 / NBRC 104270 / STL-6-O1</strain>
    </source>
</reference>
<dbReference type="Pfam" id="PF12867">
    <property type="entry name" value="DinB_2"/>
    <property type="match status" value="1"/>
</dbReference>
<dbReference type="AlphaFoldDB" id="I0I632"/>
<dbReference type="eggNOG" id="ENOG50330UB">
    <property type="taxonomic scope" value="Bacteria"/>
</dbReference>
<sequence length="169" mass="19915">MEIEHFAQQMLADAERIRVLVQGVSSDQARWKPDDISWSILEVIGHLYDEERLDFRVRLDFMLHRPGEPWPAINPQGWVQEHRYNEEELQELLGGFLAAREDSVRWLRGLLSPNWEVVYEAPFGQIRAGDLLAAWVAHDLLHMRQLVELHWGYLVKEVEPYQVVYAGEW</sequence>
<proteinExistence type="predicted"/>
<name>I0I632_CALAS</name>
<keyword evidence="3" id="KW-1185">Reference proteome</keyword>
<organism evidence="2 3">
    <name type="scientific">Caldilinea aerophila (strain DSM 14535 / JCM 11387 / NBRC 104270 / STL-6-O1)</name>
    <dbReference type="NCBI Taxonomy" id="926550"/>
    <lineage>
        <taxon>Bacteria</taxon>
        <taxon>Bacillati</taxon>
        <taxon>Chloroflexota</taxon>
        <taxon>Caldilineae</taxon>
        <taxon>Caldilineales</taxon>
        <taxon>Caldilineaceae</taxon>
        <taxon>Caldilinea</taxon>
    </lineage>
</organism>
<dbReference type="Proteomes" id="UP000007880">
    <property type="component" value="Chromosome"/>
</dbReference>
<evidence type="ECO:0000313" key="3">
    <source>
        <dbReference type="Proteomes" id="UP000007880"/>
    </source>
</evidence>
<evidence type="ECO:0000259" key="1">
    <source>
        <dbReference type="Pfam" id="PF12867"/>
    </source>
</evidence>
<gene>
    <name evidence="2" type="ordered locus">CLDAP_26800</name>
</gene>